<organism evidence="2 3">
    <name type="scientific">Saccharomycopsis crataegensis</name>
    <dbReference type="NCBI Taxonomy" id="43959"/>
    <lineage>
        <taxon>Eukaryota</taxon>
        <taxon>Fungi</taxon>
        <taxon>Dikarya</taxon>
        <taxon>Ascomycota</taxon>
        <taxon>Saccharomycotina</taxon>
        <taxon>Saccharomycetes</taxon>
        <taxon>Saccharomycopsidaceae</taxon>
        <taxon>Saccharomycopsis</taxon>
    </lineage>
</organism>
<protein>
    <recommendedName>
        <fullName evidence="1">F-box domain-containing protein</fullName>
    </recommendedName>
</protein>
<evidence type="ECO:0000313" key="2">
    <source>
        <dbReference type="EMBL" id="GMM32706.1"/>
    </source>
</evidence>
<dbReference type="EMBL" id="BTFZ01000001">
    <property type="protein sequence ID" value="GMM32706.1"/>
    <property type="molecule type" value="Genomic_DNA"/>
</dbReference>
<dbReference type="RefSeq" id="XP_064849706.1">
    <property type="nucleotide sequence ID" value="XM_064993634.1"/>
</dbReference>
<dbReference type="Proteomes" id="UP001360560">
    <property type="component" value="Unassembled WGS sequence"/>
</dbReference>
<dbReference type="AlphaFoldDB" id="A0AAV5QD62"/>
<dbReference type="Pfam" id="PF00646">
    <property type="entry name" value="F-box"/>
    <property type="match status" value="1"/>
</dbReference>
<accession>A0AAV5QD62</accession>
<dbReference type="InterPro" id="IPR036047">
    <property type="entry name" value="F-box-like_dom_sf"/>
</dbReference>
<reference evidence="2 3" key="1">
    <citation type="journal article" date="2023" name="Elife">
        <title>Identification of key yeast species and microbe-microbe interactions impacting larval growth of Drosophila in the wild.</title>
        <authorList>
            <person name="Mure A."/>
            <person name="Sugiura Y."/>
            <person name="Maeda R."/>
            <person name="Honda K."/>
            <person name="Sakurai N."/>
            <person name="Takahashi Y."/>
            <person name="Watada M."/>
            <person name="Katoh T."/>
            <person name="Gotoh A."/>
            <person name="Gotoh Y."/>
            <person name="Taniguchi I."/>
            <person name="Nakamura K."/>
            <person name="Hayashi T."/>
            <person name="Katayama T."/>
            <person name="Uemura T."/>
            <person name="Hattori Y."/>
        </authorList>
    </citation>
    <scope>NUCLEOTIDE SEQUENCE [LARGE SCALE GENOMIC DNA]</scope>
    <source>
        <strain evidence="2 3">SC-9</strain>
    </source>
</reference>
<name>A0AAV5QD62_9ASCO</name>
<evidence type="ECO:0000313" key="3">
    <source>
        <dbReference type="Proteomes" id="UP001360560"/>
    </source>
</evidence>
<dbReference type="SUPFAM" id="SSF81383">
    <property type="entry name" value="F-box domain"/>
    <property type="match status" value="1"/>
</dbReference>
<dbReference type="GeneID" id="90070685"/>
<dbReference type="InterPro" id="IPR001810">
    <property type="entry name" value="F-box_dom"/>
</dbReference>
<comment type="caution">
    <text evidence="2">The sequence shown here is derived from an EMBL/GenBank/DDBJ whole genome shotgun (WGS) entry which is preliminary data.</text>
</comment>
<sequence>MMMHGSVLLDLPPEVWLNILKHLDYQDWELVGSSAYYFRELIRCNQRYLFHLRVKDAVKPALSRKLFYSSTPFNDIGASQEYLLISGKDRMEILGRSPFIQQIMMTKVPGIYKESVFNNVVSQQLILTRFFQNRNLKLRLSFHLMNRPSKKQLVERGILKYGNGVSGTIHVLIGVLKKNSIEDMLRNFVKSYRYHNNLWRRQEKGGNDIQMIIKRLNNSNGQCEQTHRSIGKVDEDVLRSIKIQNKRLMFERMT</sequence>
<proteinExistence type="predicted"/>
<feature type="domain" description="F-box" evidence="1">
    <location>
        <begin position="8"/>
        <end position="27"/>
    </location>
</feature>
<evidence type="ECO:0000259" key="1">
    <source>
        <dbReference type="Pfam" id="PF00646"/>
    </source>
</evidence>
<gene>
    <name evidence="2" type="ORF">DASC09_000310</name>
</gene>
<keyword evidence="3" id="KW-1185">Reference proteome</keyword>